<keyword evidence="3" id="KW-1185">Reference proteome</keyword>
<organism evidence="2 3">
    <name type="scientific">Psilocybe cyanescens</name>
    <dbReference type="NCBI Taxonomy" id="93625"/>
    <lineage>
        <taxon>Eukaryota</taxon>
        <taxon>Fungi</taxon>
        <taxon>Dikarya</taxon>
        <taxon>Basidiomycota</taxon>
        <taxon>Agaricomycotina</taxon>
        <taxon>Agaricomycetes</taxon>
        <taxon>Agaricomycetidae</taxon>
        <taxon>Agaricales</taxon>
        <taxon>Agaricineae</taxon>
        <taxon>Strophariaceae</taxon>
        <taxon>Psilocybe</taxon>
    </lineage>
</organism>
<sequence>MDNNVSQLEPSLHLPGFADHTSNINSNPASAPGFGTTSADTGSSGFVEDQSQSHWETFLESFETFGSGS</sequence>
<dbReference type="Proteomes" id="UP000283269">
    <property type="component" value="Unassembled WGS sequence"/>
</dbReference>
<protein>
    <submittedName>
        <fullName evidence="2">Uncharacterized protein</fullName>
    </submittedName>
</protein>
<dbReference type="AlphaFoldDB" id="A0A409XDV9"/>
<feature type="region of interest" description="Disordered" evidence="1">
    <location>
        <begin position="1"/>
        <end position="52"/>
    </location>
</feature>
<gene>
    <name evidence="2" type="ORF">CVT25_004297</name>
</gene>
<evidence type="ECO:0000313" key="2">
    <source>
        <dbReference type="EMBL" id="PPQ88946.1"/>
    </source>
</evidence>
<proteinExistence type="predicted"/>
<evidence type="ECO:0000313" key="3">
    <source>
        <dbReference type="Proteomes" id="UP000283269"/>
    </source>
</evidence>
<comment type="caution">
    <text evidence="2">The sequence shown here is derived from an EMBL/GenBank/DDBJ whole genome shotgun (WGS) entry which is preliminary data.</text>
</comment>
<evidence type="ECO:0000256" key="1">
    <source>
        <dbReference type="SAM" id="MobiDB-lite"/>
    </source>
</evidence>
<reference evidence="2 3" key="1">
    <citation type="journal article" date="2018" name="Evol. Lett.">
        <title>Horizontal gene cluster transfer increased hallucinogenic mushroom diversity.</title>
        <authorList>
            <person name="Reynolds H.T."/>
            <person name="Vijayakumar V."/>
            <person name="Gluck-Thaler E."/>
            <person name="Korotkin H.B."/>
            <person name="Matheny P.B."/>
            <person name="Slot J.C."/>
        </authorList>
    </citation>
    <scope>NUCLEOTIDE SEQUENCE [LARGE SCALE GENOMIC DNA]</scope>
    <source>
        <strain evidence="2 3">2631</strain>
    </source>
</reference>
<dbReference type="InParanoid" id="A0A409XDV9"/>
<name>A0A409XDV9_PSICY</name>
<accession>A0A409XDV9</accession>
<feature type="compositionally biased region" description="Polar residues" evidence="1">
    <location>
        <begin position="20"/>
        <end position="52"/>
    </location>
</feature>
<dbReference type="EMBL" id="NHYD01001979">
    <property type="protein sequence ID" value="PPQ88946.1"/>
    <property type="molecule type" value="Genomic_DNA"/>
</dbReference>